<proteinExistence type="predicted"/>
<protein>
    <recommendedName>
        <fullName evidence="5">Nucleoside transporter/FeoB GTPase Gate domain-containing protein</fullName>
    </recommendedName>
</protein>
<dbReference type="AlphaFoldDB" id="X1MQZ4"/>
<sequence>MLWLIYLIGIVLAIICAKALRLTVFKGQTTPFVMELPPYRMPTLKSVCIHMWQRGWMYLKKAGTIILALSIVLWAAMSYPKPSQDALAGLNPEQAQQFRLEHSVIGRIGRAIEPAIKPLGFDWKIGTALIGATAAKEVFVSQLGIVYAVGNTDEQSQTLREKLQQSYTPLTGFCIMLFCLISTPCVVTVVMTKQETNSWRWALFQFGSLTVLAYIITFIVYQVGSFLIG</sequence>
<dbReference type="PANTHER" id="PTHR43185:SF1">
    <property type="entry name" value="FE(2+) TRANSPORTER FEOB"/>
    <property type="match status" value="1"/>
</dbReference>
<name>X1MQZ4_9ZZZZ</name>
<dbReference type="InterPro" id="IPR011642">
    <property type="entry name" value="Gate_dom"/>
</dbReference>
<gene>
    <name evidence="4" type="ORF">S06H3_09643</name>
</gene>
<keyword evidence="1" id="KW-1133">Transmembrane helix</keyword>
<evidence type="ECO:0000259" key="2">
    <source>
        <dbReference type="Pfam" id="PF07664"/>
    </source>
</evidence>
<dbReference type="Pfam" id="PF07670">
    <property type="entry name" value="Gate"/>
    <property type="match status" value="1"/>
</dbReference>
<accession>X1MQZ4</accession>
<dbReference type="InterPro" id="IPR050860">
    <property type="entry name" value="FeoB_GTPase"/>
</dbReference>
<reference evidence="4" key="1">
    <citation type="journal article" date="2014" name="Front. Microbiol.">
        <title>High frequency of phylogenetically diverse reductive dehalogenase-homologous genes in deep subseafloor sedimentary metagenomes.</title>
        <authorList>
            <person name="Kawai M."/>
            <person name="Futagami T."/>
            <person name="Toyoda A."/>
            <person name="Takaki Y."/>
            <person name="Nishi S."/>
            <person name="Hori S."/>
            <person name="Arai W."/>
            <person name="Tsubouchi T."/>
            <person name="Morono Y."/>
            <person name="Uchiyama I."/>
            <person name="Ito T."/>
            <person name="Fujiyama A."/>
            <person name="Inagaki F."/>
            <person name="Takami H."/>
        </authorList>
    </citation>
    <scope>NUCLEOTIDE SEQUENCE</scope>
    <source>
        <strain evidence="4">Expedition CK06-06</strain>
    </source>
</reference>
<dbReference type="GO" id="GO:0005886">
    <property type="term" value="C:plasma membrane"/>
    <property type="evidence" value="ECO:0007669"/>
    <property type="project" value="TreeGrafter"/>
</dbReference>
<dbReference type="Pfam" id="PF07664">
    <property type="entry name" value="FeoB_C"/>
    <property type="match status" value="1"/>
</dbReference>
<evidence type="ECO:0008006" key="5">
    <source>
        <dbReference type="Google" id="ProtNLM"/>
    </source>
</evidence>
<feature type="transmembrane region" description="Helical" evidence="1">
    <location>
        <begin position="58"/>
        <end position="77"/>
    </location>
</feature>
<evidence type="ECO:0000256" key="1">
    <source>
        <dbReference type="SAM" id="Phobius"/>
    </source>
</evidence>
<evidence type="ECO:0000313" key="4">
    <source>
        <dbReference type="EMBL" id="GAI17105.1"/>
    </source>
</evidence>
<keyword evidence="1" id="KW-0812">Transmembrane</keyword>
<dbReference type="PANTHER" id="PTHR43185">
    <property type="entry name" value="FERROUS IRON TRANSPORT PROTEIN B"/>
    <property type="match status" value="1"/>
</dbReference>
<keyword evidence="1" id="KW-0472">Membrane</keyword>
<feature type="transmembrane region" description="Helical" evidence="1">
    <location>
        <begin position="202"/>
        <end position="223"/>
    </location>
</feature>
<feature type="transmembrane region" description="Helical" evidence="1">
    <location>
        <begin position="170"/>
        <end position="190"/>
    </location>
</feature>
<dbReference type="EMBL" id="BARV01004295">
    <property type="protein sequence ID" value="GAI17105.1"/>
    <property type="molecule type" value="Genomic_DNA"/>
</dbReference>
<evidence type="ECO:0000259" key="3">
    <source>
        <dbReference type="Pfam" id="PF07670"/>
    </source>
</evidence>
<feature type="transmembrane region" description="Helical" evidence="1">
    <location>
        <begin position="6"/>
        <end position="24"/>
    </location>
</feature>
<dbReference type="InterPro" id="IPR011640">
    <property type="entry name" value="Fe2_transport_prot_B_C"/>
</dbReference>
<comment type="caution">
    <text evidence="4">The sequence shown here is derived from an EMBL/GenBank/DDBJ whole genome shotgun (WGS) entry which is preliminary data.</text>
</comment>
<feature type="domain" description="Ferrous iron transport protein B C-terminal" evidence="2">
    <location>
        <begin position="3"/>
        <end position="54"/>
    </location>
</feature>
<feature type="domain" description="Nucleoside transporter/FeoB GTPase Gate" evidence="3">
    <location>
        <begin position="59"/>
        <end position="198"/>
    </location>
</feature>
<dbReference type="GO" id="GO:0015093">
    <property type="term" value="F:ferrous iron transmembrane transporter activity"/>
    <property type="evidence" value="ECO:0007669"/>
    <property type="project" value="InterPro"/>
</dbReference>
<organism evidence="4">
    <name type="scientific">marine sediment metagenome</name>
    <dbReference type="NCBI Taxonomy" id="412755"/>
    <lineage>
        <taxon>unclassified sequences</taxon>
        <taxon>metagenomes</taxon>
        <taxon>ecological metagenomes</taxon>
    </lineage>
</organism>